<name>A0A413M8T3_9FIRM</name>
<gene>
    <name evidence="1" type="ORF">DXA03_09250</name>
</gene>
<comment type="caution">
    <text evidence="1">The sequence shown here is derived from an EMBL/GenBank/DDBJ whole genome shotgun (WGS) entry which is preliminary data.</text>
</comment>
<protein>
    <submittedName>
        <fullName evidence="1">Uncharacterized protein</fullName>
    </submittedName>
</protein>
<accession>A0A413M8T3</accession>
<sequence>RLDEEYYNFSTYEEKLIYRYLCCKHIRRKELSKIPELHKFHKYHEWYDYIEKKYGNCSIDGLVEFWHFLNQKSRNVKPKYEYWTLCIPVGLTLIVNEIFDLTLKFSDIKINCLSDKIIAFVVYMIVVANFCENCNDDYESLFDQYDDSCFYEDYKAIIDDLIEKKKKASE</sequence>
<dbReference type="EMBL" id="QSDV01000015">
    <property type="protein sequence ID" value="RGZ17730.1"/>
    <property type="molecule type" value="Genomic_DNA"/>
</dbReference>
<evidence type="ECO:0000313" key="2">
    <source>
        <dbReference type="Proteomes" id="UP000285209"/>
    </source>
</evidence>
<dbReference type="AlphaFoldDB" id="A0A413M8T3"/>
<feature type="non-terminal residue" evidence="1">
    <location>
        <position position="1"/>
    </location>
</feature>
<reference evidence="1 2" key="1">
    <citation type="submission" date="2018-08" db="EMBL/GenBank/DDBJ databases">
        <title>A genome reference for cultivated species of the human gut microbiota.</title>
        <authorList>
            <person name="Zou Y."/>
            <person name="Xue W."/>
            <person name="Luo G."/>
        </authorList>
    </citation>
    <scope>NUCLEOTIDE SEQUENCE [LARGE SCALE GENOMIC DNA]</scope>
    <source>
        <strain evidence="1 2">AM54-25XD</strain>
    </source>
</reference>
<evidence type="ECO:0000313" key="1">
    <source>
        <dbReference type="EMBL" id="RGZ17730.1"/>
    </source>
</evidence>
<proteinExistence type="predicted"/>
<organism evidence="1 2">
    <name type="scientific">Agathobacter rectalis</name>
    <dbReference type="NCBI Taxonomy" id="39491"/>
    <lineage>
        <taxon>Bacteria</taxon>
        <taxon>Bacillati</taxon>
        <taxon>Bacillota</taxon>
        <taxon>Clostridia</taxon>
        <taxon>Lachnospirales</taxon>
        <taxon>Lachnospiraceae</taxon>
        <taxon>Agathobacter</taxon>
    </lineage>
</organism>
<dbReference type="Proteomes" id="UP000285209">
    <property type="component" value="Unassembled WGS sequence"/>
</dbReference>